<dbReference type="PROSITE" id="PS00074">
    <property type="entry name" value="GLFV_DEHYDROGENASE"/>
    <property type="match status" value="1"/>
</dbReference>
<dbReference type="PANTHER" id="PTHR11606:SF13">
    <property type="entry name" value="GLUTAMATE DEHYDROGENASE 1, MITOCHONDRIAL"/>
    <property type="match status" value="1"/>
</dbReference>
<dbReference type="SUPFAM" id="SSF51735">
    <property type="entry name" value="NAD(P)-binding Rossmann-fold domains"/>
    <property type="match status" value="1"/>
</dbReference>
<dbReference type="AlphaFoldDB" id="A0A1G8S6H4"/>
<sequence length="384" mass="40556">MSLLEITWTDPVTARHGYVVIDSLVRGVASGGLRLREGCSLEEVRGLARGMSLKEALVYVPGDRYVPLGGAKGGIDIDPNNPDSPAVLRRFLTAVLPVVREQWNTGEDFGIKQELLDEVTADLGLSSTVEAAFALLDDQAAARERLRAAMATVVDGVPLADLVGGYGVAEAALAVARWHGIEPASAVVQGFGSIGGATARYLRRAGVLVVAVADRDGLMACEDGLDVEAMLRARDGRGVVDRSCLRPGDRTGPGAQWLDVPADLLVPAAMSYVIGTSEAARVRARIVVEGANLPTLPEAETLLIGRGIPVVPDFLANVMTNAWWWWVVFGDIEPTAEAAFAKISSTMRRLAGAITGDSAGLSLRKSALALAERNAALIASRHPH</sequence>
<dbReference type="SMART" id="SM00839">
    <property type="entry name" value="ELFV_dehydrog"/>
    <property type="match status" value="1"/>
</dbReference>
<dbReference type="GO" id="GO:0006538">
    <property type="term" value="P:L-glutamate catabolic process"/>
    <property type="evidence" value="ECO:0007669"/>
    <property type="project" value="TreeGrafter"/>
</dbReference>
<evidence type="ECO:0000313" key="7">
    <source>
        <dbReference type="EMBL" id="SDJ24405.1"/>
    </source>
</evidence>
<dbReference type="Gene3D" id="3.40.50.10860">
    <property type="entry name" value="Leucine Dehydrogenase, chain A, domain 1"/>
    <property type="match status" value="1"/>
</dbReference>
<reference evidence="7 8" key="1">
    <citation type="submission" date="2016-10" db="EMBL/GenBank/DDBJ databases">
        <authorList>
            <person name="de Groot N.N."/>
        </authorList>
    </citation>
    <scope>NUCLEOTIDE SEQUENCE [LARGE SCALE GENOMIC DNA]</scope>
    <source>
        <strain evidence="7 8">CGMCC 4.5681</strain>
    </source>
</reference>
<proteinExistence type="inferred from homology"/>
<dbReference type="InterPro" id="IPR006096">
    <property type="entry name" value="Glu/Leu/Phe/Val/Trp_DH_C"/>
</dbReference>
<evidence type="ECO:0000256" key="1">
    <source>
        <dbReference type="ARBA" id="ARBA00006382"/>
    </source>
</evidence>
<dbReference type="Gene3D" id="3.40.50.720">
    <property type="entry name" value="NAD(P)-binding Rossmann-like Domain"/>
    <property type="match status" value="1"/>
</dbReference>
<feature type="active site" description="Proton donor" evidence="4">
    <location>
        <position position="72"/>
    </location>
</feature>
<dbReference type="EMBL" id="FNFB01000001">
    <property type="protein sequence ID" value="SDJ24405.1"/>
    <property type="molecule type" value="Genomic_DNA"/>
</dbReference>
<dbReference type="InterPro" id="IPR033524">
    <property type="entry name" value="Glu/Leu/Phe/Val_DH_AS"/>
</dbReference>
<dbReference type="InterPro" id="IPR046346">
    <property type="entry name" value="Aminoacid_DH-like_N_sf"/>
</dbReference>
<evidence type="ECO:0000313" key="8">
    <source>
        <dbReference type="Proteomes" id="UP000198683"/>
    </source>
</evidence>
<feature type="domain" description="Glutamate/phenylalanine/leucine/valine/L-tryptophan dehydrogenase C-terminal" evidence="6">
    <location>
        <begin position="160"/>
        <end position="383"/>
    </location>
</feature>
<dbReference type="InterPro" id="IPR014362">
    <property type="entry name" value="Glu_DH"/>
</dbReference>
<accession>A0A1G8S6H4</accession>
<evidence type="ECO:0000256" key="4">
    <source>
        <dbReference type="PIRSR" id="PIRSR000185-1"/>
    </source>
</evidence>
<dbReference type="Pfam" id="PF02812">
    <property type="entry name" value="ELFV_dehydrog_N"/>
    <property type="match status" value="1"/>
</dbReference>
<dbReference type="RefSeq" id="WP_090758531.1">
    <property type="nucleotide sequence ID" value="NZ_FNFB01000001.1"/>
</dbReference>
<dbReference type="SUPFAM" id="SSF53223">
    <property type="entry name" value="Aminoacid dehydrogenase-like, N-terminal domain"/>
    <property type="match status" value="1"/>
</dbReference>
<feature type="site" description="Important for catalysis" evidence="5">
    <location>
        <position position="122"/>
    </location>
</feature>
<dbReference type="Pfam" id="PF00208">
    <property type="entry name" value="ELFV_dehydrog"/>
    <property type="match status" value="1"/>
</dbReference>
<dbReference type="OrthoDB" id="9803297at2"/>
<comment type="similarity">
    <text evidence="1 3">Belongs to the Glu/Leu/Phe/Val dehydrogenases family.</text>
</comment>
<evidence type="ECO:0000256" key="5">
    <source>
        <dbReference type="PIRSR" id="PIRSR000185-3"/>
    </source>
</evidence>
<organism evidence="7 8">
    <name type="scientific">Nonomuraea maritima</name>
    <dbReference type="NCBI Taxonomy" id="683260"/>
    <lineage>
        <taxon>Bacteria</taxon>
        <taxon>Bacillati</taxon>
        <taxon>Actinomycetota</taxon>
        <taxon>Actinomycetes</taxon>
        <taxon>Streptosporangiales</taxon>
        <taxon>Streptosporangiaceae</taxon>
        <taxon>Nonomuraea</taxon>
    </lineage>
</organism>
<dbReference type="PANTHER" id="PTHR11606">
    <property type="entry name" value="GLUTAMATE DEHYDROGENASE"/>
    <property type="match status" value="1"/>
</dbReference>
<dbReference type="InterPro" id="IPR006097">
    <property type="entry name" value="Glu/Leu/Phe/Val/Trp_DH_dimer"/>
</dbReference>
<keyword evidence="2 3" id="KW-0560">Oxidoreductase</keyword>
<evidence type="ECO:0000259" key="6">
    <source>
        <dbReference type="SMART" id="SM00839"/>
    </source>
</evidence>
<dbReference type="STRING" id="683260.SAMN05421874_101178"/>
<keyword evidence="8" id="KW-1185">Reference proteome</keyword>
<name>A0A1G8S6H4_9ACTN</name>
<dbReference type="InterPro" id="IPR036291">
    <property type="entry name" value="NAD(P)-bd_dom_sf"/>
</dbReference>
<dbReference type="PIRSF" id="PIRSF000185">
    <property type="entry name" value="Glu_DH"/>
    <property type="match status" value="1"/>
</dbReference>
<dbReference type="GO" id="GO:0004352">
    <property type="term" value="F:glutamate dehydrogenase (NAD+) activity"/>
    <property type="evidence" value="ECO:0007669"/>
    <property type="project" value="TreeGrafter"/>
</dbReference>
<evidence type="ECO:0000256" key="3">
    <source>
        <dbReference type="PIRNR" id="PIRNR000185"/>
    </source>
</evidence>
<gene>
    <name evidence="7" type="ORF">SAMN05421874_101178</name>
</gene>
<protein>
    <recommendedName>
        <fullName evidence="3">Glutamate dehydrogenase</fullName>
    </recommendedName>
</protein>
<dbReference type="Proteomes" id="UP000198683">
    <property type="component" value="Unassembled WGS sequence"/>
</dbReference>
<evidence type="ECO:0000256" key="2">
    <source>
        <dbReference type="ARBA" id="ARBA00023002"/>
    </source>
</evidence>